<sequence length="115" mass="13018">MLRSHAGLIQACKQHKNLVMAKRISEQLYVSEPLNSSNYVLLANLYAENKEWNEAMKVRNKILTVGVQKVVSRSWIDIRGQPYTFLSADTHIAQFELISGVVELEHLGCVEGYAN</sequence>
<dbReference type="GO" id="GO:0009451">
    <property type="term" value="P:RNA modification"/>
    <property type="evidence" value="ECO:0007669"/>
    <property type="project" value="InterPro"/>
</dbReference>
<dbReference type="GO" id="GO:0003723">
    <property type="term" value="F:RNA binding"/>
    <property type="evidence" value="ECO:0007669"/>
    <property type="project" value="InterPro"/>
</dbReference>
<dbReference type="EMBL" id="JACMSC010000006">
    <property type="protein sequence ID" value="KAG6519633.1"/>
    <property type="molecule type" value="Genomic_DNA"/>
</dbReference>
<dbReference type="InterPro" id="IPR046848">
    <property type="entry name" value="E_motif"/>
</dbReference>
<dbReference type="Pfam" id="PF20431">
    <property type="entry name" value="E_motif"/>
    <property type="match status" value="1"/>
</dbReference>
<accession>A0A8J5LKP6</accession>
<dbReference type="Proteomes" id="UP000734854">
    <property type="component" value="Unassembled WGS sequence"/>
</dbReference>
<comment type="caution">
    <text evidence="1">The sequence shown here is derived from an EMBL/GenBank/DDBJ whole genome shotgun (WGS) entry which is preliminary data.</text>
</comment>
<dbReference type="PANTHER" id="PTHR47926:SF428">
    <property type="entry name" value="(WILD MALAYSIAN BANANA) HYPOTHETICAL PROTEIN"/>
    <property type="match status" value="1"/>
</dbReference>
<organism evidence="1 2">
    <name type="scientific">Zingiber officinale</name>
    <name type="common">Ginger</name>
    <name type="synonym">Amomum zingiber</name>
    <dbReference type="NCBI Taxonomy" id="94328"/>
    <lineage>
        <taxon>Eukaryota</taxon>
        <taxon>Viridiplantae</taxon>
        <taxon>Streptophyta</taxon>
        <taxon>Embryophyta</taxon>
        <taxon>Tracheophyta</taxon>
        <taxon>Spermatophyta</taxon>
        <taxon>Magnoliopsida</taxon>
        <taxon>Liliopsida</taxon>
        <taxon>Zingiberales</taxon>
        <taxon>Zingiberaceae</taxon>
        <taxon>Zingiber</taxon>
    </lineage>
</organism>
<proteinExistence type="predicted"/>
<protein>
    <submittedName>
        <fullName evidence="1">Uncharacterized protein</fullName>
    </submittedName>
</protein>
<evidence type="ECO:0000313" key="1">
    <source>
        <dbReference type="EMBL" id="KAG6519633.1"/>
    </source>
</evidence>
<reference evidence="1 2" key="1">
    <citation type="submission" date="2020-08" db="EMBL/GenBank/DDBJ databases">
        <title>Plant Genome Project.</title>
        <authorList>
            <person name="Zhang R.-G."/>
        </authorList>
    </citation>
    <scope>NUCLEOTIDE SEQUENCE [LARGE SCALE GENOMIC DNA]</scope>
    <source>
        <tissue evidence="1">Rhizome</tissue>
    </source>
</reference>
<dbReference type="InterPro" id="IPR046960">
    <property type="entry name" value="PPR_At4g14850-like_plant"/>
</dbReference>
<evidence type="ECO:0000313" key="2">
    <source>
        <dbReference type="Proteomes" id="UP000734854"/>
    </source>
</evidence>
<dbReference type="AlphaFoldDB" id="A0A8J5LKP6"/>
<name>A0A8J5LKP6_ZINOF</name>
<keyword evidence="2" id="KW-1185">Reference proteome</keyword>
<gene>
    <name evidence="1" type="ORF">ZIOFF_023130</name>
</gene>
<dbReference type="PANTHER" id="PTHR47926">
    <property type="entry name" value="PENTATRICOPEPTIDE REPEAT-CONTAINING PROTEIN"/>
    <property type="match status" value="1"/>
</dbReference>